<keyword evidence="1" id="KW-0472">Membrane</keyword>
<feature type="transmembrane region" description="Helical" evidence="1">
    <location>
        <begin position="83"/>
        <end position="100"/>
    </location>
</feature>
<proteinExistence type="predicted"/>
<evidence type="ECO:0000313" key="3">
    <source>
        <dbReference type="Proteomes" id="UP000078090"/>
    </source>
</evidence>
<dbReference type="EMBL" id="LUUG01000059">
    <property type="protein sequence ID" value="OAI06291.1"/>
    <property type="molecule type" value="Genomic_DNA"/>
</dbReference>
<dbReference type="AlphaFoldDB" id="A0A177MKY8"/>
<name>A0A177MKY8_METMH</name>
<gene>
    <name evidence="2" type="ORF">A1332_11780</name>
</gene>
<keyword evidence="1" id="KW-0812">Transmembrane</keyword>
<feature type="transmembrane region" description="Helical" evidence="1">
    <location>
        <begin position="286"/>
        <end position="306"/>
    </location>
</feature>
<keyword evidence="1" id="KW-1133">Transmembrane helix</keyword>
<evidence type="ECO:0000313" key="2">
    <source>
        <dbReference type="EMBL" id="OAI06291.1"/>
    </source>
</evidence>
<evidence type="ECO:0000256" key="1">
    <source>
        <dbReference type="SAM" id="Phobius"/>
    </source>
</evidence>
<protein>
    <submittedName>
        <fullName evidence="2">Uncharacterized protein</fullName>
    </submittedName>
</protein>
<dbReference type="Proteomes" id="UP000078090">
    <property type="component" value="Unassembled WGS sequence"/>
</dbReference>
<comment type="caution">
    <text evidence="2">The sequence shown here is derived from an EMBL/GenBank/DDBJ whole genome shotgun (WGS) entry which is preliminary data.</text>
</comment>
<accession>A0A177MKY8</accession>
<organism evidence="2 3">
    <name type="scientific">Methylomonas methanica</name>
    <dbReference type="NCBI Taxonomy" id="421"/>
    <lineage>
        <taxon>Bacteria</taxon>
        <taxon>Pseudomonadati</taxon>
        <taxon>Pseudomonadota</taxon>
        <taxon>Gammaproteobacteria</taxon>
        <taxon>Methylococcales</taxon>
        <taxon>Methylococcaceae</taxon>
        <taxon>Methylomonas</taxon>
    </lineage>
</organism>
<feature type="transmembrane region" description="Helical" evidence="1">
    <location>
        <begin position="253"/>
        <end position="274"/>
    </location>
</feature>
<sequence>MVRRFKSVAIEPLWSIAQFDSMATVWPLPAIISPPNDIQNGRSYADQYKLSCQRSFFGRYTETIYFLLELRNEHMNRFLNMKSLTLVLTIISVIIPVWIWRSDLESRSLQLRVASQVNLQPDNVGSISGLQVAVDGVPLKSPYLTVLELSNDGDKPIPSVDFEAPLEIRLAEGSVVARAQVTETKPKDIEASLSWETQAIKIKPLLLNPKDIVTVSVLTSGKKPEFGARSRIAGISVVPIDENVGYASRSQKAVMLFFAALLLFVASDITNSGVMSSEPIRLRKRAAILVSTTTGLIGAAVFIGFLDTIGVTEMSLVVLAFVGMVFASIVLSVYWNWNSKSIEQK</sequence>
<reference evidence="2 3" key="1">
    <citation type="submission" date="2016-03" db="EMBL/GenBank/DDBJ databases">
        <authorList>
            <person name="Ploux O."/>
        </authorList>
    </citation>
    <scope>NUCLEOTIDE SEQUENCE [LARGE SCALE GENOMIC DNA]</scope>
    <source>
        <strain evidence="2 3">R-45363</strain>
    </source>
</reference>
<feature type="transmembrane region" description="Helical" evidence="1">
    <location>
        <begin position="318"/>
        <end position="337"/>
    </location>
</feature>